<comment type="subunit">
    <text evidence="6">The basal body constitutes a major portion of the flagellar organelle and consists of a number of rings mounted on a central rod.</text>
</comment>
<evidence type="ECO:0000256" key="6">
    <source>
        <dbReference type="PIRNR" id="PIRNR002889"/>
    </source>
</evidence>
<comment type="function">
    <text evidence="5 6">Structural component of flagellum, the bacterial motility apparatus. Part of the rod structure of flagellar basal body.</text>
</comment>
<dbReference type="PIRSF" id="PIRSF002889">
    <property type="entry name" value="Rod_FlgB"/>
    <property type="match status" value="1"/>
</dbReference>
<dbReference type="PANTHER" id="PTHR30435:SF12">
    <property type="entry name" value="FLAGELLAR BASAL BODY ROD PROTEIN FLGB"/>
    <property type="match status" value="1"/>
</dbReference>
<evidence type="ECO:0000256" key="3">
    <source>
        <dbReference type="ARBA" id="ARBA00014376"/>
    </source>
</evidence>
<comment type="caution">
    <text evidence="8">The sequence shown here is derived from an EMBL/GenBank/DDBJ whole genome shotgun (WGS) entry which is preliminary data.</text>
</comment>
<reference evidence="9" key="1">
    <citation type="journal article" date="2019" name="Int. J. Syst. Evol. Microbiol.">
        <title>The Global Catalogue of Microorganisms (GCM) 10K type strain sequencing project: providing services to taxonomists for standard genome sequencing and annotation.</title>
        <authorList>
            <consortium name="The Broad Institute Genomics Platform"/>
            <consortium name="The Broad Institute Genome Sequencing Center for Infectious Disease"/>
            <person name="Wu L."/>
            <person name="Ma J."/>
        </authorList>
    </citation>
    <scope>NUCLEOTIDE SEQUENCE [LARGE SCALE GENOMIC DNA]</scope>
    <source>
        <strain evidence="9">CGMCC 1.14993</strain>
    </source>
</reference>
<evidence type="ECO:0000259" key="7">
    <source>
        <dbReference type="Pfam" id="PF00460"/>
    </source>
</evidence>
<organism evidence="8 9">
    <name type="scientific">Gottfriedia solisilvae</name>
    <dbReference type="NCBI Taxonomy" id="1516104"/>
    <lineage>
        <taxon>Bacteria</taxon>
        <taxon>Bacillati</taxon>
        <taxon>Bacillota</taxon>
        <taxon>Bacilli</taxon>
        <taxon>Bacillales</taxon>
        <taxon>Bacillaceae</taxon>
        <taxon>Gottfriedia</taxon>
    </lineage>
</organism>
<keyword evidence="9" id="KW-1185">Reference proteome</keyword>
<dbReference type="InterPro" id="IPR001444">
    <property type="entry name" value="Flag_bb_rod_N"/>
</dbReference>
<keyword evidence="8" id="KW-0969">Cilium</keyword>
<dbReference type="RefSeq" id="WP_087998549.1">
    <property type="nucleotide sequence ID" value="NZ_BMHB01000001.1"/>
</dbReference>
<keyword evidence="4 6" id="KW-0975">Bacterial flagellum</keyword>
<evidence type="ECO:0000256" key="1">
    <source>
        <dbReference type="ARBA" id="ARBA00004117"/>
    </source>
</evidence>
<dbReference type="GO" id="GO:0030694">
    <property type="term" value="C:bacterial-type flagellum basal body, rod"/>
    <property type="evidence" value="ECO:0007669"/>
    <property type="project" value="InterPro"/>
</dbReference>
<name>A0A8J3EZB0_9BACI</name>
<accession>A0A8J3EZB0</accession>
<comment type="subcellular location">
    <subcellularLocation>
        <location evidence="1 6">Bacterial flagellum basal body</location>
    </subcellularLocation>
</comment>
<dbReference type="GO" id="GO:0071978">
    <property type="term" value="P:bacterial-type flagellum-dependent swarming motility"/>
    <property type="evidence" value="ECO:0007669"/>
    <property type="project" value="TreeGrafter"/>
</dbReference>
<evidence type="ECO:0000313" key="8">
    <source>
        <dbReference type="EMBL" id="GGI14236.1"/>
    </source>
</evidence>
<evidence type="ECO:0000313" key="9">
    <source>
        <dbReference type="Proteomes" id="UP000626244"/>
    </source>
</evidence>
<keyword evidence="8" id="KW-0282">Flagellum</keyword>
<dbReference type="PANTHER" id="PTHR30435">
    <property type="entry name" value="FLAGELLAR PROTEIN"/>
    <property type="match status" value="1"/>
</dbReference>
<evidence type="ECO:0000256" key="5">
    <source>
        <dbReference type="ARBA" id="ARBA00024934"/>
    </source>
</evidence>
<protein>
    <recommendedName>
        <fullName evidence="3 6">Flagellar basal body rod protein FlgB</fullName>
    </recommendedName>
</protein>
<proteinExistence type="inferred from homology"/>
<feature type="domain" description="Flagellar basal body rod protein N-terminal" evidence="7">
    <location>
        <begin position="20"/>
        <end position="38"/>
    </location>
</feature>
<evidence type="ECO:0000256" key="4">
    <source>
        <dbReference type="ARBA" id="ARBA00023143"/>
    </source>
</evidence>
<dbReference type="EMBL" id="BMHB01000001">
    <property type="protein sequence ID" value="GGI14236.1"/>
    <property type="molecule type" value="Genomic_DNA"/>
</dbReference>
<dbReference type="NCBIfam" id="TIGR01396">
    <property type="entry name" value="FlgB"/>
    <property type="match status" value="1"/>
</dbReference>
<dbReference type="AlphaFoldDB" id="A0A8J3EZB0"/>
<gene>
    <name evidence="8" type="primary">flgB</name>
    <name evidence="8" type="ORF">GCM10007380_21930</name>
</gene>
<dbReference type="Pfam" id="PF00460">
    <property type="entry name" value="Flg_bb_rod"/>
    <property type="match status" value="1"/>
</dbReference>
<dbReference type="Proteomes" id="UP000626244">
    <property type="component" value="Unassembled WGS sequence"/>
</dbReference>
<comment type="similarity">
    <text evidence="2 6">Belongs to the flagella basal body rod proteins family.</text>
</comment>
<sequence length="131" mass="14642">MKLFSSTITALERGLDYSVQKQKAISQNIANADTPNYKAKDVSFKTVLENEMNANFRAIKTNSKHFDFKYGQASGNSIVEKSDTSYLHNGNNVDLDTEMAQLAENQIYNQALVDRINGQFNTLKSVIRGGK</sequence>
<dbReference type="InterPro" id="IPR006300">
    <property type="entry name" value="FlgB"/>
</dbReference>
<dbReference type="OrthoDB" id="9792068at2"/>
<keyword evidence="8" id="KW-0966">Cell projection</keyword>
<evidence type="ECO:0000256" key="2">
    <source>
        <dbReference type="ARBA" id="ARBA00009677"/>
    </source>
</evidence>